<evidence type="ECO:0000313" key="12">
    <source>
        <dbReference type="EMBL" id="GEN04376.1"/>
    </source>
</evidence>
<dbReference type="GO" id="GO:0004612">
    <property type="term" value="F:phosphoenolpyruvate carboxykinase (ATP) activity"/>
    <property type="evidence" value="ECO:0007669"/>
    <property type="project" value="UniProtKB-UniRule"/>
</dbReference>
<accession>A0A6N3T537</accession>
<evidence type="ECO:0000256" key="9">
    <source>
        <dbReference type="ARBA" id="ARBA00047371"/>
    </source>
</evidence>
<evidence type="ECO:0000313" key="11">
    <source>
        <dbReference type="EMBL" id="GAN63102.1"/>
    </source>
</evidence>
<feature type="binding site" evidence="10">
    <location>
        <position position="211"/>
    </location>
    <ligand>
        <name>substrate</name>
    </ligand>
</feature>
<comment type="caution">
    <text evidence="12">The sequence shown here is derived from an EMBL/GenBank/DDBJ whole genome shotgun (WGS) entry which is preliminary data.</text>
</comment>
<evidence type="ECO:0000256" key="3">
    <source>
        <dbReference type="ARBA" id="ARBA00012363"/>
    </source>
</evidence>
<feature type="binding site" evidence="10">
    <location>
        <position position="230"/>
    </location>
    <ligand>
        <name>ATP</name>
        <dbReference type="ChEBI" id="CHEBI:30616"/>
    </ligand>
</feature>
<dbReference type="Pfam" id="PF01293">
    <property type="entry name" value="PEPCK_ATP"/>
    <property type="match status" value="1"/>
</dbReference>
<dbReference type="GO" id="GO:0006094">
    <property type="term" value="P:gluconeogenesis"/>
    <property type="evidence" value="ECO:0007669"/>
    <property type="project" value="UniProtKB-UniRule"/>
</dbReference>
<dbReference type="Gene3D" id="3.90.228.20">
    <property type="match status" value="1"/>
</dbReference>
<keyword evidence="10" id="KW-0464">Manganese</keyword>
<keyword evidence="13" id="KW-1185">Reference proteome</keyword>
<dbReference type="EMBL" id="BAMW01000021">
    <property type="protein sequence ID" value="GAN63102.1"/>
    <property type="molecule type" value="Genomic_DNA"/>
</dbReference>
<dbReference type="Proteomes" id="UP000321104">
    <property type="component" value="Unassembled WGS sequence"/>
</dbReference>
<dbReference type="UniPathway" id="UPA00138"/>
<dbReference type="NCBIfam" id="TIGR00224">
    <property type="entry name" value="pckA"/>
    <property type="match status" value="1"/>
</dbReference>
<name>A0A6N3T537_9PROT</name>
<feature type="binding site" evidence="10">
    <location>
        <position position="211"/>
    </location>
    <ligand>
        <name>Mn(2+)</name>
        <dbReference type="ChEBI" id="CHEBI:29035"/>
    </ligand>
</feature>
<feature type="binding site" evidence="10">
    <location>
        <position position="70"/>
    </location>
    <ligand>
        <name>substrate</name>
    </ligand>
</feature>
<keyword evidence="12" id="KW-0808">Transferase</keyword>
<feature type="binding site" evidence="10">
    <location>
        <position position="230"/>
    </location>
    <ligand>
        <name>Mn(2+)</name>
        <dbReference type="ChEBI" id="CHEBI:29035"/>
    </ligand>
</feature>
<feature type="binding site" evidence="10">
    <location>
        <position position="295"/>
    </location>
    <ligand>
        <name>ATP</name>
        <dbReference type="ChEBI" id="CHEBI:30616"/>
    </ligand>
</feature>
<dbReference type="NCBIfam" id="NF006820">
    <property type="entry name" value="PRK09344.1-2"/>
    <property type="match status" value="1"/>
</dbReference>
<comment type="similarity">
    <text evidence="2 10">Belongs to the phosphoenolpyruvate carboxykinase (ATP) family.</text>
</comment>
<dbReference type="Proteomes" id="UP000032673">
    <property type="component" value="Unassembled WGS sequence"/>
</dbReference>
<feature type="binding site" evidence="10">
    <location>
        <position position="267"/>
    </location>
    <ligand>
        <name>Mn(2+)</name>
        <dbReference type="ChEBI" id="CHEBI:29035"/>
    </ligand>
</feature>
<dbReference type="InterPro" id="IPR013035">
    <property type="entry name" value="PEP_carboxykinase_C"/>
</dbReference>
<comment type="pathway">
    <text evidence="1 10">Carbohydrate biosynthesis; gluconeogenesis.</text>
</comment>
<evidence type="ECO:0000256" key="4">
    <source>
        <dbReference type="ARBA" id="ARBA00022432"/>
    </source>
</evidence>
<dbReference type="HAMAP" id="MF_00453">
    <property type="entry name" value="PEPCK_ATP"/>
    <property type="match status" value="1"/>
</dbReference>
<proteinExistence type="inferred from homology"/>
<evidence type="ECO:0000313" key="13">
    <source>
        <dbReference type="Proteomes" id="UP000032673"/>
    </source>
</evidence>
<feature type="binding site" evidence="10">
    <location>
        <position position="332"/>
    </location>
    <ligand>
        <name>substrate</name>
    </ligand>
</feature>
<evidence type="ECO:0000256" key="1">
    <source>
        <dbReference type="ARBA" id="ARBA00004742"/>
    </source>
</evidence>
<keyword evidence="10" id="KW-0479">Metal-binding</keyword>
<reference evidence="11 13" key="1">
    <citation type="submission" date="2012-11" db="EMBL/GenBank/DDBJ databases">
        <title>Whole genome sequence of Acetobacter indonesiensis 5H-1.</title>
        <authorList>
            <person name="Azuma Y."/>
            <person name="Higashiura N."/>
            <person name="Hirakawa H."/>
            <person name="Matsushita K."/>
        </authorList>
    </citation>
    <scope>NUCLEOTIDE SEQUENCE [LARGE SCALE GENOMIC DNA]</scope>
    <source>
        <strain evidence="11 13">5H-1</strain>
    </source>
</reference>
<comment type="caution">
    <text evidence="10">Lacks conserved residue(s) required for the propagation of feature annotation.</text>
</comment>
<sequence length="545" mass="59244">MQEHLMAKVFESVMGEDSHKALDKTGVKPLYAVHANLSASELVAEALERQEGVLSEDGALAVYTGEHTGRSAKDKFIVDEPATRDQVWWSAINQKMAPDHFTRLTDTVRGYLAGQELFTQDLYAGADPAHRIRVRVVTTNAWHAQFARNMFIRPPVEDLADFVPDYVILHAPDLALDAESYNLRSSTAVVLSFEQKLIVIAGTQYAGEIKKSIFTVMNWLLPPKGVLPMHCSANIDAKGESALFFGLSGTGKTTLSSDRNRPLIGDDEHGWSDEGVFNFEGGCYAKVIRLNQEAEPDIWNASHRFGVVLENVTVGPRGKLDLDDSSRTENTRSCYPTDFIPNAVASGQGGKPRHVLMLTADAFGVLPPVSKLTPDQAMYHFLSGYTARIAGTEKGLGNEPEATFSACFGAPFLPRSPAVYGQLLRDRLAKGNVSCWLVNTGWTGGAYGTGKRMSLAHTRAILAAVLEDRLNDAECEVEPYFGLHIPKQVAGVPADILNPEHAWADKAAYAQQANKLVDLFKQNAEGFSGGLSPELLKAGIGAAVS</sequence>
<dbReference type="PANTHER" id="PTHR30031">
    <property type="entry name" value="PHOSPHOENOLPYRUVATE CARBOXYKINASE ATP"/>
    <property type="match status" value="1"/>
</dbReference>
<comment type="function">
    <text evidence="10">Involved in the gluconeogenesis. Catalyzes the conversion of oxaloacetate (OAA) to phosphoenolpyruvate (PEP) through direct phosphoryl transfer between the nucleoside triphosphate and OAA.</text>
</comment>
<comment type="cofactor">
    <cofactor evidence="10">
        <name>Mn(2+)</name>
        <dbReference type="ChEBI" id="CHEBI:29035"/>
    </cofactor>
    <text evidence="10">Binds 1 Mn(2+) ion per subunit.</text>
</comment>
<keyword evidence="4 10" id="KW-0312">Gluconeogenesis</keyword>
<feature type="binding site" evidence="10">
    <location>
        <position position="332"/>
    </location>
    <ligand>
        <name>ATP</name>
        <dbReference type="ChEBI" id="CHEBI:30616"/>
    </ligand>
</feature>
<evidence type="ECO:0000256" key="10">
    <source>
        <dbReference type="HAMAP-Rule" id="MF_00453"/>
    </source>
</evidence>
<dbReference type="GO" id="GO:0005524">
    <property type="term" value="F:ATP binding"/>
    <property type="evidence" value="ECO:0007669"/>
    <property type="project" value="UniProtKB-UniRule"/>
</dbReference>
<feature type="binding site" evidence="10">
    <location>
        <position position="458"/>
    </location>
    <ligand>
        <name>ATP</name>
        <dbReference type="ChEBI" id="CHEBI:30616"/>
    </ligand>
</feature>
<keyword evidence="12" id="KW-0418">Kinase</keyword>
<dbReference type="InterPro" id="IPR008210">
    <property type="entry name" value="PEP_carboxykinase_N"/>
</dbReference>
<dbReference type="PIRSF" id="PIRSF006294">
    <property type="entry name" value="PEP_crbxkin"/>
    <property type="match status" value="1"/>
</dbReference>
<dbReference type="EC" id="4.1.1.49" evidence="3 10"/>
<dbReference type="PANTHER" id="PTHR30031:SF0">
    <property type="entry name" value="PHOSPHOENOLPYRUVATE CARBOXYKINASE (ATP)"/>
    <property type="match status" value="1"/>
</dbReference>
<feature type="binding site" evidence="10">
    <location>
        <position position="211"/>
    </location>
    <ligand>
        <name>ATP</name>
        <dbReference type="ChEBI" id="CHEBI:30616"/>
    </ligand>
</feature>
<evidence type="ECO:0000256" key="8">
    <source>
        <dbReference type="ARBA" id="ARBA00023239"/>
    </source>
</evidence>
<organism evidence="12 14">
    <name type="scientific">Acetobacter indonesiensis</name>
    <dbReference type="NCBI Taxonomy" id="104101"/>
    <lineage>
        <taxon>Bacteria</taxon>
        <taxon>Pseudomonadati</taxon>
        <taxon>Pseudomonadota</taxon>
        <taxon>Alphaproteobacteria</taxon>
        <taxon>Acetobacterales</taxon>
        <taxon>Acetobacteraceae</taxon>
        <taxon>Acetobacter</taxon>
    </lineage>
</organism>
<evidence type="ECO:0000256" key="6">
    <source>
        <dbReference type="ARBA" id="ARBA00022793"/>
    </source>
</evidence>
<comment type="catalytic activity">
    <reaction evidence="9 10">
        <text>oxaloacetate + ATP = phosphoenolpyruvate + ADP + CO2</text>
        <dbReference type="Rhea" id="RHEA:18617"/>
        <dbReference type="ChEBI" id="CHEBI:16452"/>
        <dbReference type="ChEBI" id="CHEBI:16526"/>
        <dbReference type="ChEBI" id="CHEBI:30616"/>
        <dbReference type="ChEBI" id="CHEBI:58702"/>
        <dbReference type="ChEBI" id="CHEBI:456216"/>
        <dbReference type="EC" id="4.1.1.49"/>
    </reaction>
</comment>
<dbReference type="NCBIfam" id="NF006821">
    <property type="entry name" value="PRK09344.1-3"/>
    <property type="match status" value="1"/>
</dbReference>
<evidence type="ECO:0000256" key="5">
    <source>
        <dbReference type="ARBA" id="ARBA00022741"/>
    </source>
</evidence>
<reference evidence="12 14" key="2">
    <citation type="submission" date="2019-07" db="EMBL/GenBank/DDBJ databases">
        <title>Whole genome shotgun sequence of Acetobacter indonesiensis NBRC 16471.</title>
        <authorList>
            <person name="Hosoyama A."/>
            <person name="Uohara A."/>
            <person name="Ohji S."/>
            <person name="Ichikawa N."/>
        </authorList>
    </citation>
    <scope>NUCLEOTIDE SEQUENCE [LARGE SCALE GENOMIC DNA]</scope>
    <source>
        <strain evidence="12 14">NBRC 16471</strain>
    </source>
</reference>
<protein>
    <recommendedName>
        <fullName evidence="3 10">Phosphoenolpyruvate carboxykinase (ATP)</fullName>
        <shortName evidence="10">PCK</shortName>
        <shortName evidence="10">PEP carboxykinase</shortName>
        <shortName evidence="10">PEPCK</shortName>
        <ecNumber evidence="3 10">4.1.1.49</ecNumber>
    </recommendedName>
</protein>
<dbReference type="Gene3D" id="2.170.8.10">
    <property type="entry name" value="Phosphoenolpyruvate Carboxykinase, domain 2"/>
    <property type="match status" value="1"/>
</dbReference>
<dbReference type="PROSITE" id="PS00532">
    <property type="entry name" value="PEPCK_ATP"/>
    <property type="match status" value="1"/>
</dbReference>
<gene>
    <name evidence="10 12" type="primary">pckA</name>
    <name evidence="11" type="ORF">Abin_021_013</name>
    <name evidence="12" type="ORF">AIN02nite_24010</name>
</gene>
<dbReference type="SUPFAM" id="SSF53795">
    <property type="entry name" value="PEP carboxykinase-like"/>
    <property type="match status" value="1"/>
</dbReference>
<evidence type="ECO:0000256" key="7">
    <source>
        <dbReference type="ARBA" id="ARBA00022840"/>
    </source>
</evidence>
<keyword evidence="7 10" id="KW-0067">ATP-binding</keyword>
<evidence type="ECO:0000256" key="2">
    <source>
        <dbReference type="ARBA" id="ARBA00006052"/>
    </source>
</evidence>
<dbReference type="InterPro" id="IPR001272">
    <property type="entry name" value="PEP_carboxykinase_ATP"/>
</dbReference>
<dbReference type="GO" id="GO:0005829">
    <property type="term" value="C:cytosol"/>
    <property type="evidence" value="ECO:0007669"/>
    <property type="project" value="TreeGrafter"/>
</dbReference>
<keyword evidence="12" id="KW-0670">Pyruvate</keyword>
<evidence type="ECO:0000313" key="14">
    <source>
        <dbReference type="Proteomes" id="UP000321104"/>
    </source>
</evidence>
<dbReference type="AlphaFoldDB" id="A0A6N3T537"/>
<keyword evidence="5 10" id="KW-0547">Nucleotide-binding</keyword>
<dbReference type="Gene3D" id="3.40.449.10">
    <property type="entry name" value="Phosphoenolpyruvate Carboxykinase, domain 1"/>
    <property type="match status" value="1"/>
</dbReference>
<dbReference type="CDD" id="cd00484">
    <property type="entry name" value="PEPCK_ATP"/>
    <property type="match status" value="1"/>
</dbReference>
<keyword evidence="8 10" id="KW-0456">Lyase</keyword>
<feature type="binding site" evidence="10">
    <location>
        <position position="205"/>
    </location>
    <ligand>
        <name>substrate</name>
    </ligand>
</feature>
<dbReference type="GO" id="GO:0046872">
    <property type="term" value="F:metal ion binding"/>
    <property type="evidence" value="ECO:0007669"/>
    <property type="project" value="UniProtKB-KW"/>
</dbReference>
<keyword evidence="6 10" id="KW-0210">Decarboxylase</keyword>
<comment type="subcellular location">
    <subcellularLocation>
        <location evidence="10">Cytoplasm</location>
    </subcellularLocation>
</comment>
<dbReference type="SUPFAM" id="SSF68923">
    <property type="entry name" value="PEP carboxykinase N-terminal domain"/>
    <property type="match status" value="1"/>
</dbReference>
<dbReference type="EMBL" id="BJXQ01000017">
    <property type="protein sequence ID" value="GEN04376.1"/>
    <property type="molecule type" value="Genomic_DNA"/>
</dbReference>
<dbReference type="InterPro" id="IPR015994">
    <property type="entry name" value="PEPCK_ATP_CS"/>
</dbReference>
<keyword evidence="10" id="KW-0963">Cytoplasm</keyword>
<feature type="binding site" evidence="10">
    <location>
        <begin position="246"/>
        <end position="254"/>
    </location>
    <ligand>
        <name>ATP</name>
        <dbReference type="ChEBI" id="CHEBI:30616"/>
    </ligand>
</feature>
<dbReference type="RefSeq" id="WP_414146106.1">
    <property type="nucleotide sequence ID" value="NZ_JBJJWX010000020.1"/>
</dbReference>
<dbReference type="GO" id="GO:0016301">
    <property type="term" value="F:kinase activity"/>
    <property type="evidence" value="ECO:0007669"/>
    <property type="project" value="UniProtKB-KW"/>
</dbReference>